<comment type="caution">
    <text evidence="1">The sequence shown here is derived from an EMBL/GenBank/DDBJ whole genome shotgun (WGS) entry which is preliminary data.</text>
</comment>
<dbReference type="AlphaFoldDB" id="A0A5M8I4D5"/>
<dbReference type="Proteomes" id="UP000327458">
    <property type="component" value="Plasmid pl2"/>
</dbReference>
<name>A0A5M8I4D5_CHLPH</name>
<evidence type="ECO:0000313" key="1">
    <source>
        <dbReference type="EMBL" id="KAA6230378.1"/>
    </source>
</evidence>
<dbReference type="EMBL" id="VMRG01000004">
    <property type="protein sequence ID" value="KAA6230378.1"/>
    <property type="molecule type" value="Genomic_DNA"/>
</dbReference>
<sequence length="213" mass="25078">MEEAFELANYLPLSFRTPKEQEYIEFLWDAFETNTTHGKYQFAFLAYHMLTMSFVYFNIWQIKQTQPSDFANALIGFNKDLEKELMAATSPFTFWRVNESSVMRFLKLIGCDNSKVGSYAALVKERNDNAHTNGNIFFSTEAAFDIKIKEILRVVAEIQAHSKPLIEHCYREFLLQNYDPDEREYPEAADQIREVLIHSNYLSQRDIDIWVLR</sequence>
<keyword evidence="1" id="KW-0614">Plasmid</keyword>
<protein>
    <submittedName>
        <fullName evidence="1">Uncharacterized protein</fullName>
    </submittedName>
</protein>
<organism evidence="1">
    <name type="scientific">Chlorobium phaeovibrioides</name>
    <dbReference type="NCBI Taxonomy" id="1094"/>
    <lineage>
        <taxon>Bacteria</taxon>
        <taxon>Pseudomonadati</taxon>
        <taxon>Chlorobiota</taxon>
        <taxon>Chlorobiia</taxon>
        <taxon>Chlorobiales</taxon>
        <taxon>Chlorobiaceae</taxon>
        <taxon>Chlorobium/Pelodictyon group</taxon>
        <taxon>Chlorobium</taxon>
    </lineage>
</organism>
<accession>A0A5M8I4D5</accession>
<dbReference type="RefSeq" id="WP_151418975.1">
    <property type="nucleotide sequence ID" value="NZ_CM018434.1"/>
</dbReference>
<proteinExistence type="predicted"/>
<gene>
    <name evidence="1" type="ORF">FP507_10940</name>
</gene>
<reference evidence="1" key="1">
    <citation type="submission" date="2019-07" db="EMBL/GenBank/DDBJ databases">
        <title>Draft genome Sequence of Chlorobium phaeovibrioides sp. strain PhvTcv-s14, from the Phylum Chlorobi.</title>
        <authorList>
            <person name="Babenko V."/>
            <person name="Boldyreva D."/>
            <person name="Kanygina A."/>
            <person name="Selezneva O."/>
            <person name="Akopiyan T."/>
            <person name="Lunina O."/>
        </authorList>
    </citation>
    <scope>NUCLEOTIDE SEQUENCE [LARGE SCALE GENOMIC DNA]</scope>
    <source>
        <strain evidence="1">GrTcv12</strain>
        <plasmid evidence="1">pl2</plasmid>
    </source>
</reference>
<geneLocation type="plasmid" evidence="1">
    <name>pl2</name>
</geneLocation>